<dbReference type="InterPro" id="IPR038729">
    <property type="entry name" value="Rad50/SbcC_AAA"/>
</dbReference>
<accession>A0A7C5U6M2</accession>
<comment type="caution">
    <text evidence="2">The sequence shown here is derived from an EMBL/GenBank/DDBJ whole genome shotgun (WGS) entry which is preliminary data.</text>
</comment>
<dbReference type="GO" id="GO:0006302">
    <property type="term" value="P:double-strand break repair"/>
    <property type="evidence" value="ECO:0007669"/>
    <property type="project" value="InterPro"/>
</dbReference>
<sequence length="111" mass="12413">MGVEQMKPRRIRLQNWKSFKDTVVELYAGLNVLVGPNASGKTSLLEAFKFLKKRPSAKLHHLTSLISNGGHTKTSFTAMMKQNPLLSSSNSNVKKTTLHRMKSFSLARKAL</sequence>
<name>A0A7C5U6M2_CALS0</name>
<dbReference type="PANTHER" id="PTHR32182">
    <property type="entry name" value="DNA REPLICATION AND REPAIR PROTEIN RECF"/>
    <property type="match status" value="1"/>
</dbReference>
<dbReference type="PANTHER" id="PTHR32182:SF22">
    <property type="entry name" value="ATP-DEPENDENT ENDONUCLEASE, OLD FAMILY-RELATED"/>
    <property type="match status" value="1"/>
</dbReference>
<evidence type="ECO:0000259" key="1">
    <source>
        <dbReference type="Pfam" id="PF13476"/>
    </source>
</evidence>
<dbReference type="SUPFAM" id="SSF52540">
    <property type="entry name" value="P-loop containing nucleoside triphosphate hydrolases"/>
    <property type="match status" value="1"/>
</dbReference>
<dbReference type="InterPro" id="IPR027417">
    <property type="entry name" value="P-loop_NTPase"/>
</dbReference>
<dbReference type="Pfam" id="PF13476">
    <property type="entry name" value="AAA_23"/>
    <property type="match status" value="1"/>
</dbReference>
<dbReference type="GO" id="GO:0000731">
    <property type="term" value="P:DNA synthesis involved in DNA repair"/>
    <property type="evidence" value="ECO:0007669"/>
    <property type="project" value="TreeGrafter"/>
</dbReference>
<evidence type="ECO:0000313" key="2">
    <source>
        <dbReference type="EMBL" id="HHR41116.1"/>
    </source>
</evidence>
<dbReference type="AlphaFoldDB" id="A0A7C5U6M2"/>
<feature type="domain" description="Rad50/SbcC-type AAA" evidence="1">
    <location>
        <begin position="10"/>
        <end position="50"/>
    </location>
</feature>
<dbReference type="EMBL" id="DRXS01000254">
    <property type="protein sequence ID" value="HHR41116.1"/>
    <property type="molecule type" value="Genomic_DNA"/>
</dbReference>
<gene>
    <name evidence="2" type="ORF">ENM42_04720</name>
</gene>
<organism evidence="2">
    <name type="scientific">Caldiarchaeum subterraneum</name>
    <dbReference type="NCBI Taxonomy" id="311458"/>
    <lineage>
        <taxon>Archaea</taxon>
        <taxon>Nitrososphaerota</taxon>
        <taxon>Candidatus Caldarchaeales</taxon>
        <taxon>Candidatus Caldarchaeaceae</taxon>
        <taxon>Candidatus Caldarchaeum</taxon>
    </lineage>
</organism>
<dbReference type="Gene3D" id="3.40.50.300">
    <property type="entry name" value="P-loop containing nucleotide triphosphate hydrolases"/>
    <property type="match status" value="1"/>
</dbReference>
<dbReference type="GO" id="GO:0016887">
    <property type="term" value="F:ATP hydrolysis activity"/>
    <property type="evidence" value="ECO:0007669"/>
    <property type="project" value="InterPro"/>
</dbReference>
<proteinExistence type="predicted"/>
<reference evidence="2" key="1">
    <citation type="journal article" date="2020" name="mSystems">
        <title>Genome- and Community-Level Interaction Insights into Carbon Utilization and Element Cycling Functions of Hydrothermarchaeota in Hydrothermal Sediment.</title>
        <authorList>
            <person name="Zhou Z."/>
            <person name="Liu Y."/>
            <person name="Xu W."/>
            <person name="Pan J."/>
            <person name="Luo Z.H."/>
            <person name="Li M."/>
        </authorList>
    </citation>
    <scope>NUCLEOTIDE SEQUENCE [LARGE SCALE GENOMIC DNA]</scope>
    <source>
        <strain evidence="2">SpSt-1084</strain>
    </source>
</reference>
<protein>
    <recommendedName>
        <fullName evidence="1">Rad50/SbcC-type AAA domain-containing protein</fullName>
    </recommendedName>
</protein>